<dbReference type="AlphaFoldDB" id="A0A4Y2K9W8"/>
<dbReference type="Proteomes" id="UP000499080">
    <property type="component" value="Unassembled WGS sequence"/>
</dbReference>
<gene>
    <name evidence="1" type="ORF">AVEN_212508_1</name>
</gene>
<evidence type="ECO:0000313" key="2">
    <source>
        <dbReference type="Proteomes" id="UP000499080"/>
    </source>
</evidence>
<organism evidence="1 2">
    <name type="scientific">Araneus ventricosus</name>
    <name type="common">Orbweaver spider</name>
    <name type="synonym">Epeira ventricosa</name>
    <dbReference type="NCBI Taxonomy" id="182803"/>
    <lineage>
        <taxon>Eukaryota</taxon>
        <taxon>Metazoa</taxon>
        <taxon>Ecdysozoa</taxon>
        <taxon>Arthropoda</taxon>
        <taxon>Chelicerata</taxon>
        <taxon>Arachnida</taxon>
        <taxon>Araneae</taxon>
        <taxon>Araneomorphae</taxon>
        <taxon>Entelegynae</taxon>
        <taxon>Araneoidea</taxon>
        <taxon>Araneidae</taxon>
        <taxon>Araneus</taxon>
    </lineage>
</organism>
<evidence type="ECO:0000313" key="1">
    <source>
        <dbReference type="EMBL" id="GBM99004.1"/>
    </source>
</evidence>
<dbReference type="EMBL" id="BGPR01004379">
    <property type="protein sequence ID" value="GBM99004.1"/>
    <property type="molecule type" value="Genomic_DNA"/>
</dbReference>
<proteinExistence type="predicted"/>
<sequence>MLTLMTAYPAISAGRNRALCSTSSSSAKCLPLRFVLDQTDENRLEAGSGFCSTDQPDFSSVWSTKVKRHLGGKYFANDDDVQHEVLLWMGQ</sequence>
<reference evidence="1 2" key="1">
    <citation type="journal article" date="2019" name="Sci. Rep.">
        <title>Orb-weaving spider Araneus ventricosus genome elucidates the spidroin gene catalogue.</title>
        <authorList>
            <person name="Kono N."/>
            <person name="Nakamura H."/>
            <person name="Ohtoshi R."/>
            <person name="Moran D.A.P."/>
            <person name="Shinohara A."/>
            <person name="Yoshida Y."/>
            <person name="Fujiwara M."/>
            <person name="Mori M."/>
            <person name="Tomita M."/>
            <person name="Arakawa K."/>
        </authorList>
    </citation>
    <scope>NUCLEOTIDE SEQUENCE [LARGE SCALE GENOMIC DNA]</scope>
</reference>
<name>A0A4Y2K9W8_ARAVE</name>
<protein>
    <submittedName>
        <fullName evidence="1">Uncharacterized protein</fullName>
    </submittedName>
</protein>
<comment type="caution">
    <text evidence="1">The sequence shown here is derived from an EMBL/GenBank/DDBJ whole genome shotgun (WGS) entry which is preliminary data.</text>
</comment>
<accession>A0A4Y2K9W8</accession>
<keyword evidence="2" id="KW-1185">Reference proteome</keyword>